<feature type="transmembrane region" description="Helical" evidence="1">
    <location>
        <begin position="257"/>
        <end position="276"/>
    </location>
</feature>
<feature type="transmembrane region" description="Helical" evidence="1">
    <location>
        <begin position="167"/>
        <end position="194"/>
    </location>
</feature>
<name>A0ABW2G476_9ACTN</name>
<feature type="transmembrane region" description="Helical" evidence="1">
    <location>
        <begin position="223"/>
        <end position="245"/>
    </location>
</feature>
<accession>A0ABW2G476</accession>
<feature type="transmembrane region" description="Helical" evidence="1">
    <location>
        <begin position="48"/>
        <end position="69"/>
    </location>
</feature>
<evidence type="ECO:0000256" key="1">
    <source>
        <dbReference type="SAM" id="Phobius"/>
    </source>
</evidence>
<proteinExistence type="predicted"/>
<feature type="transmembrane region" description="Helical" evidence="1">
    <location>
        <begin position="143"/>
        <end position="161"/>
    </location>
</feature>
<keyword evidence="3" id="KW-1185">Reference proteome</keyword>
<dbReference type="InterPro" id="IPR010390">
    <property type="entry name" value="ABC-2_transporter-like"/>
</dbReference>
<dbReference type="Proteomes" id="UP001596435">
    <property type="component" value="Unassembled WGS sequence"/>
</dbReference>
<keyword evidence="1" id="KW-0812">Transmembrane</keyword>
<dbReference type="EMBL" id="JBHTAJ010000065">
    <property type="protein sequence ID" value="MFC7183328.1"/>
    <property type="molecule type" value="Genomic_DNA"/>
</dbReference>
<dbReference type="RefSeq" id="WP_345706056.1">
    <property type="nucleotide sequence ID" value="NZ_BAABKV010000001.1"/>
</dbReference>
<sequence>MADLLHGPAAPPARRPGHVARARWAARVWWLTAAMWTRALLSYRTSFVLMLLANTATTSLDFVVIVLMFRHTATLGGWTLPELGFLYGTSALALGIANLFVGSVDALGDRIRAGTLDTMLIRPAPVLAQLCAERFSLRRLGRTVQAAAVLAWSLTALPVHWTADRVLLVAVMPVFGSIIFGSVFVGFSAVQFWWGEAREMQNSFTYGGATLLQYPPTVFAKELVAGTVFGLPLAFVNWLPALRVLGRPDPLGLPTAFQYASPLAAALCVLAAGLAWRAGLRAYQGTGS</sequence>
<feature type="transmembrane region" description="Helical" evidence="1">
    <location>
        <begin position="84"/>
        <end position="102"/>
    </location>
</feature>
<dbReference type="PANTHER" id="PTHR36833">
    <property type="entry name" value="SLR0610 PROTEIN-RELATED"/>
    <property type="match status" value="1"/>
</dbReference>
<comment type="caution">
    <text evidence="2">The sequence shown here is derived from an EMBL/GenBank/DDBJ whole genome shotgun (WGS) entry which is preliminary data.</text>
</comment>
<evidence type="ECO:0000313" key="2">
    <source>
        <dbReference type="EMBL" id="MFC7183328.1"/>
    </source>
</evidence>
<evidence type="ECO:0000313" key="3">
    <source>
        <dbReference type="Proteomes" id="UP001596435"/>
    </source>
</evidence>
<dbReference type="Pfam" id="PF06182">
    <property type="entry name" value="ABC2_membrane_6"/>
    <property type="match status" value="1"/>
</dbReference>
<gene>
    <name evidence="2" type="ORF">ACFQMG_27660</name>
</gene>
<keyword evidence="1" id="KW-0472">Membrane</keyword>
<protein>
    <submittedName>
        <fullName evidence="2">ABC transporter permease</fullName>
    </submittedName>
</protein>
<reference evidence="3" key="1">
    <citation type="journal article" date="2019" name="Int. J. Syst. Evol. Microbiol.">
        <title>The Global Catalogue of Microorganisms (GCM) 10K type strain sequencing project: providing services to taxonomists for standard genome sequencing and annotation.</title>
        <authorList>
            <consortium name="The Broad Institute Genomics Platform"/>
            <consortium name="The Broad Institute Genome Sequencing Center for Infectious Disease"/>
            <person name="Wu L."/>
            <person name="Ma J."/>
        </authorList>
    </citation>
    <scope>NUCLEOTIDE SEQUENCE [LARGE SCALE GENOMIC DNA]</scope>
    <source>
        <strain evidence="3">CGMCC 1.12859</strain>
    </source>
</reference>
<organism evidence="2 3">
    <name type="scientific">Kitasatospora paranensis</name>
    <dbReference type="NCBI Taxonomy" id="258053"/>
    <lineage>
        <taxon>Bacteria</taxon>
        <taxon>Bacillati</taxon>
        <taxon>Actinomycetota</taxon>
        <taxon>Actinomycetes</taxon>
        <taxon>Kitasatosporales</taxon>
        <taxon>Streptomycetaceae</taxon>
        <taxon>Kitasatospora</taxon>
    </lineage>
</organism>
<dbReference type="PANTHER" id="PTHR36833:SF1">
    <property type="entry name" value="INTEGRAL MEMBRANE TRANSPORT PROTEIN"/>
    <property type="match status" value="1"/>
</dbReference>
<keyword evidence="1" id="KW-1133">Transmembrane helix</keyword>